<comment type="similarity">
    <text evidence="1">Belongs to the putative lipase ROG1 family.</text>
</comment>
<name>A0A8G0PM42_9HYPO</name>
<feature type="compositionally biased region" description="Polar residues" evidence="2">
    <location>
        <begin position="243"/>
        <end position="252"/>
    </location>
</feature>
<dbReference type="Proteomes" id="UP000826661">
    <property type="component" value="Chromosome VII"/>
</dbReference>
<feature type="region of interest" description="Disordered" evidence="2">
    <location>
        <begin position="1"/>
        <end position="52"/>
    </location>
</feature>
<evidence type="ECO:0000313" key="4">
    <source>
        <dbReference type="EMBL" id="QYT05648.1"/>
    </source>
</evidence>
<feature type="region of interest" description="Disordered" evidence="2">
    <location>
        <begin position="59"/>
        <end position="78"/>
    </location>
</feature>
<gene>
    <name evidence="4" type="ORF">H0G86_012534</name>
</gene>
<protein>
    <submittedName>
        <fullName evidence="4">GPI inositol-deacylase</fullName>
    </submittedName>
</protein>
<evidence type="ECO:0000313" key="5">
    <source>
        <dbReference type="Proteomes" id="UP000826661"/>
    </source>
</evidence>
<sequence>MASPPPLPERSVPRPLPPPLPPRDNSQLPPPPPYSAVDESRASLASPDQQGPQILLSKVKAQDPRTSSSQSLVPSSSGSDSRRILLLVYIHGFYGNDQSFQSFPAHVHNFLREALSETHAVHSKIYPRYKTYKAIDVARDNFSAWLEPHESPTTDVILIGHSMGGLLAAEMVLMPTQISSSQRPLKHRILGTLSLDSPFLGLHPGIVASGISSLFQPSPTPSGQASASPSSPEAHPADPQPLTPTMSMNSPLSEPRDPNFDPPFVNDAPFREKSFLTRMMNFSSKHWSEGLLTAFGNHIASHLEFGGCLADYRGLMSRYNQLRALEDVDDLQVLSGGTFNDSHTRVRFANYYTLASGRPKPPSTAEGSRDPSQVDVSTIPISEYKAEDNINTKLADVTISTEGDETRSPVSPTLSNPSPPAKEIGLNEPVAAPTPKREKDIENAGSSLQLEEPELPTTSNRLSNVSMLSMQEIDPIPMDETEHDFIEQDLETAPPVISDAPSVVPEGSVDEKETPSDTLLVSPPDIDLPPIPDPPQAPEQPDLSQYTDKDARKQAEKEFGRLQKAYENAVKDRNKALREREKLIEKRQKKVQKDAQKDADKLEKDMKKQKQKDADKLEKDLKKQKQKSEQEKKRLEKEEEKAGKAEKKRLDKEEEKASKAEKKRLDKEAAAASSSVSLAETAESEAMGKPKKLRKFCNTPSKTDGVMDPTWVSVYMDGMDEVTAHCAVFLPGPHYDKLVGDVASRIVGWVHNDLSVRAMMEMD</sequence>
<evidence type="ECO:0000259" key="3">
    <source>
        <dbReference type="Pfam" id="PF05057"/>
    </source>
</evidence>
<feature type="compositionally biased region" description="Pro residues" evidence="2">
    <location>
        <begin position="1"/>
        <end position="34"/>
    </location>
</feature>
<proteinExistence type="inferred from homology"/>
<dbReference type="PANTHER" id="PTHR47842">
    <property type="entry name" value="EXPRESSED PROTEIN"/>
    <property type="match status" value="1"/>
</dbReference>
<feature type="compositionally biased region" description="Pro residues" evidence="2">
    <location>
        <begin position="526"/>
        <end position="538"/>
    </location>
</feature>
<feature type="region of interest" description="Disordered" evidence="2">
    <location>
        <begin position="355"/>
        <end position="375"/>
    </location>
</feature>
<keyword evidence="5" id="KW-1185">Reference proteome</keyword>
<feature type="compositionally biased region" description="Low complexity" evidence="2">
    <location>
        <begin position="670"/>
        <end position="685"/>
    </location>
</feature>
<dbReference type="Gene3D" id="3.40.50.1820">
    <property type="entry name" value="alpha/beta hydrolase"/>
    <property type="match status" value="1"/>
</dbReference>
<feature type="region of interest" description="Disordered" evidence="2">
    <location>
        <begin position="213"/>
        <end position="264"/>
    </location>
</feature>
<feature type="region of interest" description="Disordered" evidence="2">
    <location>
        <begin position="400"/>
        <end position="440"/>
    </location>
</feature>
<feature type="compositionally biased region" description="Low complexity" evidence="2">
    <location>
        <begin position="67"/>
        <end position="78"/>
    </location>
</feature>
<feature type="compositionally biased region" description="Low complexity" evidence="2">
    <location>
        <begin position="221"/>
        <end position="234"/>
    </location>
</feature>
<dbReference type="SUPFAM" id="SSF53474">
    <property type="entry name" value="alpha/beta-Hydrolases"/>
    <property type="match status" value="1"/>
</dbReference>
<feature type="domain" description="DUF676" evidence="3">
    <location>
        <begin position="86"/>
        <end position="202"/>
    </location>
</feature>
<dbReference type="EMBL" id="CP075870">
    <property type="protein sequence ID" value="QYT05648.1"/>
    <property type="molecule type" value="Genomic_DNA"/>
</dbReference>
<dbReference type="PANTHER" id="PTHR47842:SF3">
    <property type="entry name" value="DUF676 DOMAIN-CONTAINING PROTEIN"/>
    <property type="match status" value="1"/>
</dbReference>
<dbReference type="InterPro" id="IPR029058">
    <property type="entry name" value="AB_hydrolase_fold"/>
</dbReference>
<accession>A0A8G0PM42</accession>
<evidence type="ECO:0000256" key="1">
    <source>
        <dbReference type="ARBA" id="ARBA00007920"/>
    </source>
</evidence>
<feature type="compositionally biased region" description="Acidic residues" evidence="2">
    <location>
        <begin position="477"/>
        <end position="490"/>
    </location>
</feature>
<feature type="region of interest" description="Disordered" evidence="2">
    <location>
        <begin position="475"/>
        <end position="696"/>
    </location>
</feature>
<dbReference type="AlphaFoldDB" id="A0A8G0PM42"/>
<evidence type="ECO:0000256" key="2">
    <source>
        <dbReference type="SAM" id="MobiDB-lite"/>
    </source>
</evidence>
<organism evidence="4 5">
    <name type="scientific">Trichoderma simmonsii</name>
    <dbReference type="NCBI Taxonomy" id="1491479"/>
    <lineage>
        <taxon>Eukaryota</taxon>
        <taxon>Fungi</taxon>
        <taxon>Dikarya</taxon>
        <taxon>Ascomycota</taxon>
        <taxon>Pezizomycotina</taxon>
        <taxon>Sordariomycetes</taxon>
        <taxon>Hypocreomycetidae</taxon>
        <taxon>Hypocreales</taxon>
        <taxon>Hypocreaceae</taxon>
        <taxon>Trichoderma</taxon>
    </lineage>
</organism>
<feature type="compositionally biased region" description="Basic and acidic residues" evidence="2">
    <location>
        <begin position="569"/>
        <end position="669"/>
    </location>
</feature>
<reference evidence="4 5" key="1">
    <citation type="journal article" date="2021" name="BMC Genomics">
        <title>Telomere-to-telomere genome assembly of asparaginase-producing Trichoderma simmonsii.</title>
        <authorList>
            <person name="Chung D."/>
            <person name="Kwon Y.M."/>
            <person name="Yang Y."/>
        </authorList>
    </citation>
    <scope>NUCLEOTIDE SEQUENCE [LARGE SCALE GENOMIC DNA]</scope>
    <source>
        <strain evidence="4 5">GH-Sj1</strain>
    </source>
</reference>
<dbReference type="Pfam" id="PF05057">
    <property type="entry name" value="DUF676"/>
    <property type="match status" value="1"/>
</dbReference>
<feature type="compositionally biased region" description="Basic and acidic residues" evidence="2">
    <location>
        <begin position="547"/>
        <end position="561"/>
    </location>
</feature>
<dbReference type="InterPro" id="IPR007751">
    <property type="entry name" value="DUF676_lipase-like"/>
</dbReference>